<dbReference type="Gene3D" id="3.90.550.10">
    <property type="entry name" value="Spore Coat Polysaccharide Biosynthesis Protein SpsA, Chain A"/>
    <property type="match status" value="1"/>
</dbReference>
<evidence type="ECO:0000313" key="7">
    <source>
        <dbReference type="EMBL" id="QHO63036.1"/>
    </source>
</evidence>
<dbReference type="AlphaFoldDB" id="A0A857N4R3"/>
<dbReference type="PANTHER" id="PTHR43646:SF2">
    <property type="entry name" value="GLYCOSYLTRANSFERASE 2-LIKE DOMAIN-CONTAINING PROTEIN"/>
    <property type="match status" value="1"/>
</dbReference>
<evidence type="ECO:0000256" key="3">
    <source>
        <dbReference type="ARBA" id="ARBA00022676"/>
    </source>
</evidence>
<protein>
    <submittedName>
        <fullName evidence="7">Glycosyl transferase family 2</fullName>
    </submittedName>
</protein>
<keyword evidence="8" id="KW-1185">Reference proteome</keyword>
<proteinExistence type="predicted"/>
<reference evidence="8" key="1">
    <citation type="journal article" date="2020" name="Microorganisms">
        <title>Complete Genome of a Member of a New Bacterial Lineage in the Microgenomates Group Reveals an Unusual Nucleotide Composition Disparity Between Two Strands of DNA and Limited Metabolic Potential.</title>
        <authorList>
            <person name="Kadnikov V.V."/>
            <person name="Mardanov A.V."/>
            <person name="Beletsky A.V."/>
            <person name="Karnachuk O.V."/>
            <person name="Ravin N.V."/>
        </authorList>
    </citation>
    <scope>NUCLEOTIDE SEQUENCE [LARGE SCALE GENOMIC DNA]</scope>
</reference>
<dbReference type="PANTHER" id="PTHR43646">
    <property type="entry name" value="GLYCOSYLTRANSFERASE"/>
    <property type="match status" value="1"/>
</dbReference>
<dbReference type="RefSeq" id="WP_161931445.1">
    <property type="nucleotide sequence ID" value="NZ_CP047901.1"/>
</dbReference>
<organism evidence="7 8">
    <name type="scientific">Candidatus Chazhemtobacterium aquaticus</name>
    <dbReference type="NCBI Taxonomy" id="2715735"/>
    <lineage>
        <taxon>Bacteria</taxon>
        <taxon>Candidatus Chazhemtobacteraceae</taxon>
        <taxon>Candidatus Chazhemtobacterium</taxon>
    </lineage>
</organism>
<evidence type="ECO:0000256" key="5">
    <source>
        <dbReference type="ARBA" id="ARBA00023136"/>
    </source>
</evidence>
<evidence type="ECO:0000256" key="2">
    <source>
        <dbReference type="ARBA" id="ARBA00022475"/>
    </source>
</evidence>
<feature type="domain" description="Glycosyltransferase 2-like" evidence="6">
    <location>
        <begin position="13"/>
        <end position="139"/>
    </location>
</feature>
<sequence>MIKPKSNQQPIFSIIIPSLNEETALPRLLEDLTQQTNQKFEVIHVDGQSEDNTCKLAQKFASKLPSFKQIISPIRHVSHQRNLGAKVATGTYLLFLDADSQIPPYFLEGISYQIHRQPVDLFTTWLKADSDRTADKAIVTSINLSLDISNSLDAPFALGTIIGASPKAFKKIGGFREDVKFAEDEDFIRTGHKLNLSFAIYRHPRLIMDLRRFRHEGSLTTLQQIATKRLSIITSKSHQILKPRDYAMGGHVFRDNSAGKTAFIRLDNVIRQFARKPKLKQTLKDLITFQELEDPNQ</sequence>
<dbReference type="GO" id="GO:0005886">
    <property type="term" value="C:plasma membrane"/>
    <property type="evidence" value="ECO:0007669"/>
    <property type="project" value="UniProtKB-SubCell"/>
</dbReference>
<keyword evidence="5" id="KW-0472">Membrane</keyword>
<keyword evidence="2" id="KW-1003">Cell membrane</keyword>
<dbReference type="EMBL" id="CP047901">
    <property type="protein sequence ID" value="QHO63036.1"/>
    <property type="molecule type" value="Genomic_DNA"/>
</dbReference>
<dbReference type="KEGG" id="caqa:MICH65_0055"/>
<accession>A0A857N4R3</accession>
<dbReference type="InterPro" id="IPR029044">
    <property type="entry name" value="Nucleotide-diphossugar_trans"/>
</dbReference>
<evidence type="ECO:0000256" key="1">
    <source>
        <dbReference type="ARBA" id="ARBA00004236"/>
    </source>
</evidence>
<dbReference type="GO" id="GO:0016757">
    <property type="term" value="F:glycosyltransferase activity"/>
    <property type="evidence" value="ECO:0007669"/>
    <property type="project" value="UniProtKB-KW"/>
</dbReference>
<keyword evidence="4 7" id="KW-0808">Transferase</keyword>
<evidence type="ECO:0000256" key="4">
    <source>
        <dbReference type="ARBA" id="ARBA00022679"/>
    </source>
</evidence>
<name>A0A857N4R3_9BACT</name>
<dbReference type="Proteomes" id="UP000463983">
    <property type="component" value="Chromosome"/>
</dbReference>
<gene>
    <name evidence="7" type="ORF">MICH65_0055</name>
</gene>
<dbReference type="Pfam" id="PF00535">
    <property type="entry name" value="Glycos_transf_2"/>
    <property type="match status" value="1"/>
</dbReference>
<evidence type="ECO:0000259" key="6">
    <source>
        <dbReference type="Pfam" id="PF00535"/>
    </source>
</evidence>
<keyword evidence="3" id="KW-0328">Glycosyltransferase</keyword>
<dbReference type="SUPFAM" id="SSF53448">
    <property type="entry name" value="Nucleotide-diphospho-sugar transferases"/>
    <property type="match status" value="1"/>
</dbReference>
<comment type="subcellular location">
    <subcellularLocation>
        <location evidence="1">Cell membrane</location>
    </subcellularLocation>
</comment>
<evidence type="ECO:0000313" key="8">
    <source>
        <dbReference type="Proteomes" id="UP000463983"/>
    </source>
</evidence>
<dbReference type="InterPro" id="IPR001173">
    <property type="entry name" value="Glyco_trans_2-like"/>
</dbReference>